<evidence type="ECO:0000256" key="1">
    <source>
        <dbReference type="SAM" id="MobiDB-lite"/>
    </source>
</evidence>
<protein>
    <submittedName>
        <fullName evidence="2">Uncharacterized protein</fullName>
    </submittedName>
</protein>
<evidence type="ECO:0000313" key="2">
    <source>
        <dbReference type="EMBL" id="CAD1817065.1"/>
    </source>
</evidence>
<dbReference type="EMBL" id="LR862129">
    <property type="protein sequence ID" value="CAD1817065.1"/>
    <property type="molecule type" value="Genomic_DNA"/>
</dbReference>
<proteinExistence type="predicted"/>
<accession>A0A6V7NER0</accession>
<gene>
    <name evidence="2" type="ORF">CB5_LOCUS276</name>
</gene>
<feature type="region of interest" description="Disordered" evidence="1">
    <location>
        <begin position="123"/>
        <end position="150"/>
    </location>
</feature>
<sequence length="343" mass="38122">MDEATPVPNSRVISGLPSCGRRPNVIVSNPPRRPAKERLVVPSITTRMVIESRLKFSDGQLARTSKRSTFLKEKTRKRRQGTEALPPTKVVVEPAGLMHNKFAPLKFVRENSSTVVLRPEKEMDHPRPIDMSRPGTQRKPARRVSRPASMSTCHFNVSSSTLIRPTRRLSSIRPTRRLSGLTVPNGPVVVNIPTLGMSLSHGNPLRRPVPHGESIAMANSGVPACRERPSQACANEHNGKHAYKSVSSTKSSCLKYGIYIECHKEGDSDDDNPTLREIAIRDALLRKGKKAPEIGRCDSSQEITEHPNADLPQHPNIDLPLDPFNMEENEEEPAFFPRILNIS</sequence>
<dbReference type="AlphaFoldDB" id="A0A6V7NER0"/>
<feature type="region of interest" description="Disordered" evidence="1">
    <location>
        <begin position="290"/>
        <end position="315"/>
    </location>
</feature>
<name>A0A6V7NER0_ANACO</name>
<reference evidence="2" key="1">
    <citation type="submission" date="2020-07" db="EMBL/GenBank/DDBJ databases">
        <authorList>
            <person name="Lin J."/>
        </authorList>
    </citation>
    <scope>NUCLEOTIDE SEQUENCE</scope>
</reference>
<organism evidence="2">
    <name type="scientific">Ananas comosus var. bracteatus</name>
    <name type="common">red pineapple</name>
    <dbReference type="NCBI Taxonomy" id="296719"/>
    <lineage>
        <taxon>Eukaryota</taxon>
        <taxon>Viridiplantae</taxon>
        <taxon>Streptophyta</taxon>
        <taxon>Embryophyta</taxon>
        <taxon>Tracheophyta</taxon>
        <taxon>Spermatophyta</taxon>
        <taxon>Magnoliopsida</taxon>
        <taxon>Liliopsida</taxon>
        <taxon>Poales</taxon>
        <taxon>Bromeliaceae</taxon>
        <taxon>Bromelioideae</taxon>
        <taxon>Ananas</taxon>
    </lineage>
</organism>